<dbReference type="EMBL" id="RQXU01000001">
    <property type="protein sequence ID" value="RRH92492.1"/>
    <property type="molecule type" value="Genomic_DNA"/>
</dbReference>
<evidence type="ECO:0000256" key="1">
    <source>
        <dbReference type="SAM" id="MobiDB-lite"/>
    </source>
</evidence>
<evidence type="ECO:0000256" key="2">
    <source>
        <dbReference type="SAM" id="Phobius"/>
    </source>
</evidence>
<feature type="transmembrane region" description="Helical" evidence="2">
    <location>
        <begin position="92"/>
        <end position="113"/>
    </location>
</feature>
<feature type="compositionally biased region" description="Basic and acidic residues" evidence="1">
    <location>
        <begin position="38"/>
        <end position="57"/>
    </location>
</feature>
<proteinExistence type="predicted"/>
<comment type="caution">
    <text evidence="3">The sequence shown here is derived from an EMBL/GenBank/DDBJ whole genome shotgun (WGS) entry which is preliminary data.</text>
</comment>
<dbReference type="AlphaFoldDB" id="A0A3P3F2S4"/>
<accession>A0A3P3F2S4</accession>
<feature type="region of interest" description="Disordered" evidence="1">
    <location>
        <begin position="351"/>
        <end position="375"/>
    </location>
</feature>
<sequence length="375" mass="43274">MFLSENSYRNERRSEDASKALAYYADINQHTRLYGIHEGVKPHGENEPKPTRKEKLQQQEYARPSLRGMGTLFDFNEHFIELSNAGEEKRSLGFMLLVLFGLVTLLPVYFVGLMLTARRPYPQDWYIAMGILLLMGALVLLLIYFMIWPYMLAPTFLTSLRARYRFNRTTRKVYALRPKKYGGNVVLDWDRVQAHVRWAPPKSWTAEQLATSEVAREERQRSAGLDSNLLLYWSPLDTNDPERKGEDVLWVGPTSSGESLWQYIRTFMEDGMDAVPKPSEHEWLRKGFSGPSEHLEETVMHGSHMRDDIVGKGTSGATYGNYAANFLWAPLHSLAERLCCWPTFPEEWNSDCGQKRRESGIGPEEPLRWPCRASR</sequence>
<organism evidence="3 4">
    <name type="scientific">Variovorax beijingensis</name>
    <dbReference type="NCBI Taxonomy" id="2496117"/>
    <lineage>
        <taxon>Bacteria</taxon>
        <taxon>Pseudomonadati</taxon>
        <taxon>Pseudomonadota</taxon>
        <taxon>Betaproteobacteria</taxon>
        <taxon>Burkholderiales</taxon>
        <taxon>Comamonadaceae</taxon>
        <taxon>Variovorax</taxon>
    </lineage>
</organism>
<keyword evidence="2" id="KW-1133">Transmembrane helix</keyword>
<dbReference type="Proteomes" id="UP000271590">
    <property type="component" value="Unassembled WGS sequence"/>
</dbReference>
<keyword evidence="2" id="KW-0812">Transmembrane</keyword>
<dbReference type="RefSeq" id="WP_124956223.1">
    <property type="nucleotide sequence ID" value="NZ_RQXU01000001.1"/>
</dbReference>
<name>A0A3P3F2S4_9BURK</name>
<evidence type="ECO:0000313" key="3">
    <source>
        <dbReference type="EMBL" id="RRH92492.1"/>
    </source>
</evidence>
<evidence type="ECO:0000313" key="4">
    <source>
        <dbReference type="Proteomes" id="UP000271590"/>
    </source>
</evidence>
<protein>
    <submittedName>
        <fullName evidence="3">MFS transporter</fullName>
    </submittedName>
</protein>
<reference evidence="3 4" key="1">
    <citation type="submission" date="2018-11" db="EMBL/GenBank/DDBJ databases">
        <title>The genome of Variovorax sp T529.</title>
        <authorList>
            <person name="Gao J."/>
        </authorList>
    </citation>
    <scope>NUCLEOTIDE SEQUENCE [LARGE SCALE GENOMIC DNA]</scope>
    <source>
        <strain evidence="3 4">T529</strain>
    </source>
</reference>
<feature type="region of interest" description="Disordered" evidence="1">
    <location>
        <begin position="38"/>
        <end position="59"/>
    </location>
</feature>
<feature type="transmembrane region" description="Helical" evidence="2">
    <location>
        <begin position="125"/>
        <end position="147"/>
    </location>
</feature>
<gene>
    <name evidence="3" type="ORF">EH244_01355</name>
</gene>
<keyword evidence="2" id="KW-0472">Membrane</keyword>